<dbReference type="PANTHER" id="PTHR32114:SF2">
    <property type="entry name" value="ABC TRANSPORTER ABCH.3"/>
    <property type="match status" value="1"/>
</dbReference>
<dbReference type="Pfam" id="PF13476">
    <property type="entry name" value="AAA_23"/>
    <property type="match status" value="1"/>
</dbReference>
<evidence type="ECO:0000259" key="2">
    <source>
        <dbReference type="Pfam" id="PF13476"/>
    </source>
</evidence>
<evidence type="ECO:0000313" key="3">
    <source>
        <dbReference type="EMBL" id="TGU72173.1"/>
    </source>
</evidence>
<dbReference type="PANTHER" id="PTHR32114">
    <property type="entry name" value="ABC TRANSPORTER ABCH.3"/>
    <property type="match status" value="1"/>
</dbReference>
<dbReference type="InterPro" id="IPR038729">
    <property type="entry name" value="Rad50/SbcC_AAA"/>
</dbReference>
<protein>
    <submittedName>
        <fullName evidence="3">SMC family ATPase</fullName>
    </submittedName>
</protein>
<dbReference type="Gene3D" id="3.40.50.300">
    <property type="entry name" value="P-loop containing nucleotide triphosphate hydrolases"/>
    <property type="match status" value="2"/>
</dbReference>
<dbReference type="EMBL" id="SRSC01000002">
    <property type="protein sequence ID" value="TGU72173.1"/>
    <property type="molecule type" value="Genomic_DNA"/>
</dbReference>
<proteinExistence type="predicted"/>
<feature type="domain" description="Rad50/SbcC-type AAA" evidence="2">
    <location>
        <begin position="5"/>
        <end position="333"/>
    </location>
</feature>
<keyword evidence="4" id="KW-1185">Reference proteome</keyword>
<dbReference type="AlphaFoldDB" id="A0A4S1CFR3"/>
<keyword evidence="1" id="KW-0175">Coiled coil</keyword>
<sequence>MRIVSVHLKNIKSHRDKELSFSPGINVLSGANGSGKSTIFEAIGYALFGVDAKDFVSNAERFLTIGAKRGEIGVVFETAPGELYRVTRTVGSAGKWLLAKEVGGEFEVEEHANMEETEARIAKLLGLSAGRPLSEQFKLVIGPFQNDFLGPFVIKQPAKRQDAFDEILGIDAWRKTQDKTKVLTSTIKAKLDVLQAEVDSRSEQIAVLPAKEEELAALRTQGEAKKAELALKNAERERATTLLTALESKKEQIQSVQQEVQGLEERAESGKNYVSNQQLLVEQSKQAAALVAAAAAGKQGYDAAEARLKELREQEQKKHQLERKLTDLEKEQERAQTMLGAESRELELARASMAEELNSLTAEKESLAATLAEQKKLAAVAAQGLADAERSRVLFRELPVHNVETTLPYLNVALSRIEEIDRQIEERQKLLAGSDALKAEAEKLAARRTRLEEIQAQRSELAGRKLSLVEGREKIGAGECPFFLEPCQNLNGADPAGLFDTRIAALDEQIAGLDREAAELATQVSAAQQAERELVAMKQVHLELTKAERERAKQEEEFGRNYARIAVHALRAPLEEWLATAGLGDVCSTELPLVDLDLAAAPQLRRDALSRTTDGWQGVVAGLEAALEERVKLAGEPVQEYDRKLTALSVGCEALEKRERTLDGARKQAAQREQSIAGHNARLSALQTEVGARKTELAAFADVERGVKEAEDELVRFQPERDRYIANQKSAEELVKRQETLEKYQGRLKEIASDLAAKQTELGKLVDDYRPEQHEAAKNEREQLVMATTRLTSEIGSIANDVTRLEGETALLRAVAAEIEQKLADIAKLKEQADLVKFLRNQVFKNVSAQLSERFREEISFRADRIYRSICESDEELLWGDNYQIVLKDMVDGAMRERTDDQLSGGQMMSAVVALRLALLQTIGARLAFFDEPTSNLDAERRENLAKAFRAIDVGQEEVTEHWYDQLFLVSHDVSFTEITDQTIQLD</sequence>
<gene>
    <name evidence="3" type="ORF">E4633_07610</name>
</gene>
<dbReference type="RefSeq" id="WP_135869662.1">
    <property type="nucleotide sequence ID" value="NZ_SRSC01000002.1"/>
</dbReference>
<reference evidence="3 4" key="1">
    <citation type="submission" date="2019-04" db="EMBL/GenBank/DDBJ databases">
        <title>Geobacter oryzae sp. nov., ferric-reducing bacteria isolated from paddy soil.</title>
        <authorList>
            <person name="Xu Z."/>
            <person name="Masuda Y."/>
            <person name="Itoh H."/>
            <person name="Senoo K."/>
        </authorList>
    </citation>
    <scope>NUCLEOTIDE SEQUENCE [LARGE SCALE GENOMIC DNA]</scope>
    <source>
        <strain evidence="3 4">Red111</strain>
    </source>
</reference>
<dbReference type="Proteomes" id="UP000306416">
    <property type="component" value="Unassembled WGS sequence"/>
</dbReference>
<dbReference type="InterPro" id="IPR027417">
    <property type="entry name" value="P-loop_NTPase"/>
</dbReference>
<organism evidence="3 4">
    <name type="scientific">Geomonas terrae</name>
    <dbReference type="NCBI Taxonomy" id="2562681"/>
    <lineage>
        <taxon>Bacteria</taxon>
        <taxon>Pseudomonadati</taxon>
        <taxon>Thermodesulfobacteriota</taxon>
        <taxon>Desulfuromonadia</taxon>
        <taxon>Geobacterales</taxon>
        <taxon>Geobacteraceae</taxon>
        <taxon>Geomonas</taxon>
    </lineage>
</organism>
<name>A0A4S1CFR3_9BACT</name>
<comment type="caution">
    <text evidence="3">The sequence shown here is derived from an EMBL/GenBank/DDBJ whole genome shotgun (WGS) entry which is preliminary data.</text>
</comment>
<evidence type="ECO:0000313" key="4">
    <source>
        <dbReference type="Proteomes" id="UP000306416"/>
    </source>
</evidence>
<dbReference type="SUPFAM" id="SSF52540">
    <property type="entry name" value="P-loop containing nucleoside triphosphate hydrolases"/>
    <property type="match status" value="1"/>
</dbReference>
<dbReference type="GO" id="GO:0006302">
    <property type="term" value="P:double-strand break repair"/>
    <property type="evidence" value="ECO:0007669"/>
    <property type="project" value="InterPro"/>
</dbReference>
<evidence type="ECO:0000256" key="1">
    <source>
        <dbReference type="SAM" id="Coils"/>
    </source>
</evidence>
<dbReference type="GO" id="GO:0016887">
    <property type="term" value="F:ATP hydrolysis activity"/>
    <property type="evidence" value="ECO:0007669"/>
    <property type="project" value="InterPro"/>
</dbReference>
<feature type="coiled-coil region" evidence="1">
    <location>
        <begin position="217"/>
        <end position="377"/>
    </location>
</feature>
<accession>A0A4S1CFR3</accession>
<feature type="coiled-coil region" evidence="1">
    <location>
        <begin position="503"/>
        <end position="557"/>
    </location>
</feature>